<feature type="compositionally biased region" description="Basic and acidic residues" evidence="1">
    <location>
        <begin position="1"/>
        <end position="24"/>
    </location>
</feature>
<keyword evidence="3" id="KW-1185">Reference proteome</keyword>
<gene>
    <name evidence="2" type="ORF">PV662_06685</name>
</gene>
<comment type="caution">
    <text evidence="2">The sequence shown here is derived from an EMBL/GenBank/DDBJ whole genome shotgun (WGS) entry which is preliminary data.</text>
</comment>
<proteinExistence type="predicted"/>
<organism evidence="2 3">
    <name type="scientific">Streptomyces europaeiscabiei</name>
    <dbReference type="NCBI Taxonomy" id="146819"/>
    <lineage>
        <taxon>Bacteria</taxon>
        <taxon>Bacillati</taxon>
        <taxon>Actinomycetota</taxon>
        <taxon>Actinomycetes</taxon>
        <taxon>Kitasatosporales</taxon>
        <taxon>Streptomycetaceae</taxon>
        <taxon>Streptomyces</taxon>
    </lineage>
</organism>
<feature type="compositionally biased region" description="Gly residues" evidence="1">
    <location>
        <begin position="74"/>
        <end position="83"/>
    </location>
</feature>
<accession>A0ABU4N9G5</accession>
<reference evidence="2 3" key="1">
    <citation type="journal article" date="2023" name="Microb. Genom.">
        <title>Mesoterricola silvestris gen. nov., sp. nov., Mesoterricola sediminis sp. nov., Geothrix oryzae sp. nov., Geothrix edaphica sp. nov., Geothrix rubra sp. nov., and Geothrix limicola sp. nov., six novel members of Acidobacteriota isolated from soils.</title>
        <authorList>
            <person name="Weisberg A.J."/>
            <person name="Pearce E."/>
            <person name="Kramer C.G."/>
            <person name="Chang J.H."/>
            <person name="Clarke C.R."/>
        </authorList>
    </citation>
    <scope>NUCLEOTIDE SEQUENCE [LARGE SCALE GENOMIC DNA]</scope>
    <source>
        <strain evidence="2 3">ID09-01A</strain>
    </source>
</reference>
<feature type="region of interest" description="Disordered" evidence="1">
    <location>
        <begin position="1"/>
        <end position="110"/>
    </location>
</feature>
<name>A0ABU4N9G5_9ACTN</name>
<protein>
    <recommendedName>
        <fullName evidence="4">Secreted protein</fullName>
    </recommendedName>
</protein>
<dbReference type="EMBL" id="JARAYU010000002">
    <property type="protein sequence ID" value="MDX3699450.1"/>
    <property type="molecule type" value="Genomic_DNA"/>
</dbReference>
<feature type="compositionally biased region" description="Low complexity" evidence="1">
    <location>
        <begin position="32"/>
        <end position="73"/>
    </location>
</feature>
<evidence type="ECO:0000256" key="1">
    <source>
        <dbReference type="SAM" id="MobiDB-lite"/>
    </source>
</evidence>
<evidence type="ECO:0008006" key="4">
    <source>
        <dbReference type="Google" id="ProtNLM"/>
    </source>
</evidence>
<sequence>MTDDVTRGDRVRGAREADVRRDGAKGSGLAPGTGATDTTGSAGTTDTTGTPSAGTTGTRAAVVAGHDTSAGRTAGRGEGGTPGFGESREDRRTTGSTTGGSAAGSPLLPHDECDKLTSRMHHAVGEFVDEPRSAVEEADHVLEEVTARFTDAMTQRRRTLRTSWQTTADDRASTTDTEQLRLALRDYRELTERLLRI</sequence>
<dbReference type="RefSeq" id="WP_046706737.1">
    <property type="nucleotide sequence ID" value="NZ_JARAYT010000007.1"/>
</dbReference>
<evidence type="ECO:0000313" key="2">
    <source>
        <dbReference type="EMBL" id="MDX3699450.1"/>
    </source>
</evidence>
<evidence type="ECO:0000313" key="3">
    <source>
        <dbReference type="Proteomes" id="UP001271274"/>
    </source>
</evidence>
<dbReference type="Proteomes" id="UP001271274">
    <property type="component" value="Unassembled WGS sequence"/>
</dbReference>